<comment type="caution">
    <text evidence="3">The sequence shown here is derived from an EMBL/GenBank/DDBJ whole genome shotgun (WGS) entry which is preliminary data.</text>
</comment>
<feature type="domain" description="DUF4132" evidence="2">
    <location>
        <begin position="835"/>
        <end position="1011"/>
    </location>
</feature>
<evidence type="ECO:0000259" key="2">
    <source>
        <dbReference type="Pfam" id="PF13569"/>
    </source>
</evidence>
<feature type="region of interest" description="Disordered" evidence="1">
    <location>
        <begin position="837"/>
        <end position="856"/>
    </location>
</feature>
<dbReference type="InterPro" id="IPR025406">
    <property type="entry name" value="DUF4132"/>
</dbReference>
<name>A0A7W3R6P9_9ACTN</name>
<accession>A0A7W3R6P9</accession>
<evidence type="ECO:0000313" key="3">
    <source>
        <dbReference type="EMBL" id="MBA9001679.1"/>
    </source>
</evidence>
<dbReference type="EMBL" id="JACJII010000001">
    <property type="protein sequence ID" value="MBA9001679.1"/>
    <property type="molecule type" value="Genomic_DNA"/>
</dbReference>
<dbReference type="Proteomes" id="UP000539313">
    <property type="component" value="Unassembled WGS sequence"/>
</dbReference>
<evidence type="ECO:0000313" key="4">
    <source>
        <dbReference type="Proteomes" id="UP000539313"/>
    </source>
</evidence>
<proteinExistence type="predicted"/>
<gene>
    <name evidence="3" type="ORF">HNR21_000561</name>
</gene>
<dbReference type="AlphaFoldDB" id="A0A7W3R6P9"/>
<feature type="region of interest" description="Disordered" evidence="1">
    <location>
        <begin position="379"/>
        <end position="405"/>
    </location>
</feature>
<dbReference type="RefSeq" id="WP_182703906.1">
    <property type="nucleotide sequence ID" value="NZ_JACJII010000001.1"/>
</dbReference>
<organism evidence="3 4">
    <name type="scientific">Thermomonospora cellulosilytica</name>
    <dbReference type="NCBI Taxonomy" id="1411118"/>
    <lineage>
        <taxon>Bacteria</taxon>
        <taxon>Bacillati</taxon>
        <taxon>Actinomycetota</taxon>
        <taxon>Actinomycetes</taxon>
        <taxon>Streptosporangiales</taxon>
        <taxon>Thermomonosporaceae</taxon>
        <taxon>Thermomonospora</taxon>
    </lineage>
</organism>
<evidence type="ECO:0000256" key="1">
    <source>
        <dbReference type="SAM" id="MobiDB-lite"/>
    </source>
</evidence>
<dbReference type="Pfam" id="PF13569">
    <property type="entry name" value="DUF4132"/>
    <property type="match status" value="1"/>
</dbReference>
<keyword evidence="4" id="KW-1185">Reference proteome</keyword>
<reference evidence="3 4" key="1">
    <citation type="submission" date="2020-08" db="EMBL/GenBank/DDBJ databases">
        <title>Sequencing the genomes of 1000 actinobacteria strains.</title>
        <authorList>
            <person name="Klenk H.-P."/>
        </authorList>
    </citation>
    <scope>NUCLEOTIDE SEQUENCE [LARGE SCALE GENOMIC DNA]</scope>
    <source>
        <strain evidence="3 4">DSM 45823</strain>
    </source>
</reference>
<sequence>MIDEDSPVFPDSWLAVLRPRRGGVRTPEIEPRADAAEWARAACAEHRPGIEASLAHPGSDPALVAALRRHLDGAADPLGAAVQALSLRDRGRRLDEWDWQHIVDWWVAEHGLPFAAHACAETFRVWGAHDVDRVLALRFTAPDDEITPFWGLEHGAVRVRALLAAAGDEEHRQAVERLARCREHPAQRIAVSFLVPDRQDWVDECCTAPPHDPMLTELLWCSLGSPAQLAALGSWARPGWRECELRTLATIADGLGPAAVPVLAAAADRPPAPDLRREILAVLAALPCDEAIEALLERLDLPYAYGALQEAARRHPVRAMRLLAPRAAGAVEDILLACLRERPRLLATALPGMPEDARTALEALAARLERLPEAPVEELPPVLADPPWRSGGRAGTRGTPTIKGLEPPAERHVVWKPGERAVWRLTGGTNLDLRAVAPDGPLEDDREQPITPTRLLLCPAEQAGPALRDWAPADYDAWPFTDWAKSLVARFETDALPIAMSVAELDVRFLDTLLPLRNVDVARLMAGRLAAGWKSRRTVLDWFARHGTDVVPLLVPDALGGTGDRHRRPAEIALRLLASRHGADEVVRAARAHGDEAAEAVRALLDIDPLKARRVRPPKIGDWADPAPLPQVLLRDRSRALPEPAVRDLIVMLAMGRPGTPHPGIAQVGEACDPRSLAEFGWALFRRWETAEVMPVKDWPSQQPDKWALHQLAWTGDDETARRLAMVIRRWSQEGERSLVTDGLDVLAELGTAEALDRLRLLERDLRHVAFRRAAGERAAEVAERLGVTLEQVGEPPPPDFGLAADGTLTLDYGPRRFTVVFDAQLVSHVVDEAGRRRKTLPKPAADDDPEPAAEAGRRLSELRKETAKFVAAQTGRLERAMRTGHRWSVAEFEAFVRHPLLWHIVRRLVWVAEPSGGGPVAFRLAEDRTLADVADEPYVLPPGARVGVSHPVELGPSLKAWRETFEDYQILQPFPQLHRAVHTLSDTERATGVLDRSRLGPAPKVNEHKLYARGWTKNHGTQDTVLRHLPGGHLLVLHLIDLNACHVDLNPHPIRGIEPGFGPIDPLTETLVLEDLIEATADD</sequence>
<protein>
    <recommendedName>
        <fullName evidence="2">DUF4132 domain-containing protein</fullName>
    </recommendedName>
</protein>